<feature type="transmembrane region" description="Helical" evidence="2">
    <location>
        <begin position="114"/>
        <end position="134"/>
    </location>
</feature>
<feature type="region of interest" description="Disordered" evidence="1">
    <location>
        <begin position="321"/>
        <end position="439"/>
    </location>
</feature>
<evidence type="ECO:0000256" key="1">
    <source>
        <dbReference type="SAM" id="MobiDB-lite"/>
    </source>
</evidence>
<feature type="compositionally biased region" description="Basic residues" evidence="1">
    <location>
        <begin position="336"/>
        <end position="352"/>
    </location>
</feature>
<dbReference type="PANTHER" id="PTHR39614:SF2">
    <property type="entry name" value="INTEGRAL MEMBRANE PROTEIN"/>
    <property type="match status" value="1"/>
</dbReference>
<sequence>MVAEQVNPDPTGLPEGVSKPLLSINSQDQSGLIAILTAFALGLVLLSVAARLYARHEFRLFRIDDYLFIAATIFAVIQTALVFRQLRDGLGKSEEQIDPSVRLAVQKLGFAADLLYLFTLFLSKCSVSFLFLYLTPGRAHVRAIWTTITASVVWVITAVILEAVRCHPKHPWTDDTSTCTNFFARWVVIAVLDAIIELALVGVSIYIVSDLQMALKSKLIVVGAFSWRVPNIAFTFIRLAFLQYPFEPSTSHIWHSRVVTVTQLSIGYTITASVIPYLKPFMMAYDPPTKTQASSYQLSSSGTRVKLSNLASQHSATLATIDDGKDDGELRENRSRSVRQNKPKAERRRRSTPKLGRLRPGQNGYEVSASATEQREQDRHEHESDDSEQMIIKKGVEWSVTYQSNGRKSRERRSSAAATEESRGATPGPDDITAVKTHV</sequence>
<accession>A0A9W4UGK4</accession>
<organism evidence="4 5">
    <name type="scientific">Periconia digitata</name>
    <dbReference type="NCBI Taxonomy" id="1303443"/>
    <lineage>
        <taxon>Eukaryota</taxon>
        <taxon>Fungi</taxon>
        <taxon>Dikarya</taxon>
        <taxon>Ascomycota</taxon>
        <taxon>Pezizomycotina</taxon>
        <taxon>Dothideomycetes</taxon>
        <taxon>Pleosporomycetidae</taxon>
        <taxon>Pleosporales</taxon>
        <taxon>Massarineae</taxon>
        <taxon>Periconiaceae</taxon>
        <taxon>Periconia</taxon>
    </lineage>
</organism>
<dbReference type="EMBL" id="CAOQHR010000005">
    <property type="protein sequence ID" value="CAI6335550.1"/>
    <property type="molecule type" value="Genomic_DNA"/>
</dbReference>
<dbReference type="PANTHER" id="PTHR39614">
    <property type="entry name" value="INTEGRAL MEMBRANE PROTEIN"/>
    <property type="match status" value="1"/>
</dbReference>
<feature type="transmembrane region" description="Helical" evidence="2">
    <location>
        <begin position="31"/>
        <end position="54"/>
    </location>
</feature>
<dbReference type="AlphaFoldDB" id="A0A9W4UGK4"/>
<name>A0A9W4UGK4_9PLEO</name>
<feature type="domain" description="Rhodopsin" evidence="3">
    <location>
        <begin position="50"/>
        <end position="282"/>
    </location>
</feature>
<feature type="transmembrane region" description="Helical" evidence="2">
    <location>
        <begin position="66"/>
        <end position="83"/>
    </location>
</feature>
<proteinExistence type="predicted"/>
<keyword evidence="2" id="KW-0812">Transmembrane</keyword>
<feature type="transmembrane region" description="Helical" evidence="2">
    <location>
        <begin position="143"/>
        <end position="163"/>
    </location>
</feature>
<evidence type="ECO:0000259" key="3">
    <source>
        <dbReference type="Pfam" id="PF20684"/>
    </source>
</evidence>
<dbReference type="Pfam" id="PF20684">
    <property type="entry name" value="Fung_rhodopsin"/>
    <property type="match status" value="1"/>
</dbReference>
<feature type="transmembrane region" description="Helical" evidence="2">
    <location>
        <begin position="183"/>
        <end position="207"/>
    </location>
</feature>
<gene>
    <name evidence="4" type="ORF">PDIGIT_LOCUS8634</name>
</gene>
<protein>
    <recommendedName>
        <fullName evidence="3">Rhodopsin domain-containing protein</fullName>
    </recommendedName>
</protein>
<dbReference type="Proteomes" id="UP001152607">
    <property type="component" value="Unassembled WGS sequence"/>
</dbReference>
<reference evidence="4" key="1">
    <citation type="submission" date="2023-01" db="EMBL/GenBank/DDBJ databases">
        <authorList>
            <person name="Van Ghelder C."/>
            <person name="Rancurel C."/>
        </authorList>
    </citation>
    <scope>NUCLEOTIDE SEQUENCE</scope>
    <source>
        <strain evidence="4">CNCM I-4278</strain>
    </source>
</reference>
<keyword evidence="2" id="KW-0472">Membrane</keyword>
<feature type="transmembrane region" description="Helical" evidence="2">
    <location>
        <begin position="261"/>
        <end position="278"/>
    </location>
</feature>
<evidence type="ECO:0000256" key="2">
    <source>
        <dbReference type="SAM" id="Phobius"/>
    </source>
</evidence>
<evidence type="ECO:0000313" key="4">
    <source>
        <dbReference type="EMBL" id="CAI6335550.1"/>
    </source>
</evidence>
<dbReference type="InterPro" id="IPR049326">
    <property type="entry name" value="Rhodopsin_dom_fungi"/>
</dbReference>
<comment type="caution">
    <text evidence="4">The sequence shown here is derived from an EMBL/GenBank/DDBJ whole genome shotgun (WGS) entry which is preliminary data.</text>
</comment>
<keyword evidence="5" id="KW-1185">Reference proteome</keyword>
<keyword evidence="2" id="KW-1133">Transmembrane helix</keyword>
<dbReference type="OrthoDB" id="3918601at2759"/>
<feature type="transmembrane region" description="Helical" evidence="2">
    <location>
        <begin position="219"/>
        <end position="241"/>
    </location>
</feature>
<feature type="compositionally biased region" description="Basic and acidic residues" evidence="1">
    <location>
        <begin position="373"/>
        <end position="383"/>
    </location>
</feature>
<evidence type="ECO:0000313" key="5">
    <source>
        <dbReference type="Proteomes" id="UP001152607"/>
    </source>
</evidence>